<dbReference type="Proteomes" id="UP000297776">
    <property type="component" value="Unassembled WGS sequence"/>
</dbReference>
<dbReference type="RefSeq" id="WP_134381973.1">
    <property type="nucleotide sequence ID" value="NZ_SORX01000006.1"/>
</dbReference>
<gene>
    <name evidence="1" type="ORF">E2626_11820</name>
</gene>
<reference evidence="1 2" key="1">
    <citation type="submission" date="2019-03" db="EMBL/GenBank/DDBJ databases">
        <authorList>
            <person name="Yang Y."/>
        </authorList>
    </citation>
    <scope>NUCLEOTIDE SEQUENCE [LARGE SCALE GENOMIC DNA]</scope>
    <source>
        <strain evidence="1 2">ASL-1</strain>
    </source>
</reference>
<dbReference type="EMBL" id="SORX01000006">
    <property type="protein sequence ID" value="TFE00654.1"/>
    <property type="molecule type" value="Genomic_DNA"/>
</dbReference>
<dbReference type="AlphaFoldDB" id="A0A4Y8LD90"/>
<sequence length="142" mass="17378">MFDKEFEKLKRNDFETYDFTRFMRTSNLEFFFIMGINNGDNFDEYWDGRSREVLGYLVTYTDSQKELFNYIYLIEDEQKNYEHIIKYTKRFASGMYAYTEHLELEFVILKTDVYQKSILPSKRIEFVKRVVKQDLPEHVFAD</sequence>
<evidence type="ECO:0000313" key="1">
    <source>
        <dbReference type="EMBL" id="TFE00654.1"/>
    </source>
</evidence>
<organism evidence="1 2">
    <name type="scientific">Jeotgalibacillus salarius</name>
    <dbReference type="NCBI Taxonomy" id="546023"/>
    <lineage>
        <taxon>Bacteria</taxon>
        <taxon>Bacillati</taxon>
        <taxon>Bacillota</taxon>
        <taxon>Bacilli</taxon>
        <taxon>Bacillales</taxon>
        <taxon>Caryophanaceae</taxon>
        <taxon>Jeotgalibacillus</taxon>
    </lineage>
</organism>
<keyword evidence="2" id="KW-1185">Reference proteome</keyword>
<evidence type="ECO:0000313" key="2">
    <source>
        <dbReference type="Proteomes" id="UP000297776"/>
    </source>
</evidence>
<accession>A0A4Y8LD90</accession>
<name>A0A4Y8LD90_9BACL</name>
<dbReference type="OrthoDB" id="2972069at2"/>
<comment type="caution">
    <text evidence="1">The sequence shown here is derived from an EMBL/GenBank/DDBJ whole genome shotgun (WGS) entry which is preliminary data.</text>
</comment>
<proteinExistence type="predicted"/>
<protein>
    <submittedName>
        <fullName evidence="1">Uncharacterized protein</fullName>
    </submittedName>
</protein>